<feature type="domain" description="HTH tetR-type" evidence="6">
    <location>
        <begin position="18"/>
        <end position="78"/>
    </location>
</feature>
<evidence type="ECO:0000313" key="7">
    <source>
        <dbReference type="EMBL" id="OIQ50582.1"/>
    </source>
</evidence>
<dbReference type="AlphaFoldDB" id="A0A1J5MVF5"/>
<dbReference type="PROSITE" id="PS50977">
    <property type="entry name" value="HTH_TETR_2"/>
    <property type="match status" value="1"/>
</dbReference>
<feature type="DNA-binding region" description="H-T-H motif" evidence="4">
    <location>
        <begin position="41"/>
        <end position="60"/>
    </location>
</feature>
<dbReference type="Pfam" id="PF14246">
    <property type="entry name" value="TetR_C_7"/>
    <property type="match status" value="1"/>
</dbReference>
<keyword evidence="3" id="KW-0804">Transcription</keyword>
<evidence type="ECO:0000256" key="4">
    <source>
        <dbReference type="PROSITE-ProRule" id="PRU00335"/>
    </source>
</evidence>
<protein>
    <submittedName>
        <fullName evidence="7">Transcriptional regulator AcuR</fullName>
    </submittedName>
</protein>
<accession>A0A1J5MVF5</accession>
<dbReference type="FunFam" id="1.10.10.60:FF:000141">
    <property type="entry name" value="TetR family transcriptional regulator"/>
    <property type="match status" value="1"/>
</dbReference>
<evidence type="ECO:0000259" key="6">
    <source>
        <dbReference type="PROSITE" id="PS50977"/>
    </source>
</evidence>
<dbReference type="InterPro" id="IPR001647">
    <property type="entry name" value="HTH_TetR"/>
</dbReference>
<gene>
    <name evidence="7" type="primary">acuR</name>
    <name evidence="7" type="ORF">BerOc1_02523</name>
</gene>
<dbReference type="InterPro" id="IPR039536">
    <property type="entry name" value="TetR_C_Proteobacteria"/>
</dbReference>
<dbReference type="InterPro" id="IPR009057">
    <property type="entry name" value="Homeodomain-like_sf"/>
</dbReference>
<feature type="region of interest" description="Disordered" evidence="5">
    <location>
        <begin position="1"/>
        <end position="20"/>
    </location>
</feature>
<keyword evidence="1" id="KW-0805">Transcription regulation</keyword>
<dbReference type="PANTHER" id="PTHR30055:SF234">
    <property type="entry name" value="HTH-TYPE TRANSCRIPTIONAL REGULATOR BETI"/>
    <property type="match status" value="1"/>
</dbReference>
<dbReference type="PANTHER" id="PTHR30055">
    <property type="entry name" value="HTH-TYPE TRANSCRIPTIONAL REGULATOR RUTR"/>
    <property type="match status" value="1"/>
</dbReference>
<name>A0A1J5MVF5_9BACT</name>
<dbReference type="Proteomes" id="UP000181901">
    <property type="component" value="Unassembled WGS sequence"/>
</dbReference>
<sequence length="218" mass="24302">MGSDVKPRRGRPKAMPDAKRREQIVQAAEKLFVDKGYAGTCTHEIAATCKISKQTLYRLFPGKLDLFVAVVEAHRLKMIDFGDGYDDVPLEQALARMFMIDMDQKDYEIRAGFLRTANMESLQHPQLGEILRQHGGQKALDGLTSWLDRQCGKGRLVIANTSLAARMLLDSFTGAVFLDALGGFSWPGREERTAHFKQCIDIFLHGALPPQDRLAAPA</sequence>
<dbReference type="InterPro" id="IPR050109">
    <property type="entry name" value="HTH-type_TetR-like_transc_reg"/>
</dbReference>
<dbReference type="Pfam" id="PF00440">
    <property type="entry name" value="TetR_N"/>
    <property type="match status" value="1"/>
</dbReference>
<dbReference type="PRINTS" id="PR00455">
    <property type="entry name" value="HTHTETR"/>
</dbReference>
<evidence type="ECO:0000256" key="2">
    <source>
        <dbReference type="ARBA" id="ARBA00023125"/>
    </source>
</evidence>
<dbReference type="OrthoDB" id="8535430at2"/>
<dbReference type="SUPFAM" id="SSF46689">
    <property type="entry name" value="Homeodomain-like"/>
    <property type="match status" value="1"/>
</dbReference>
<evidence type="ECO:0000256" key="3">
    <source>
        <dbReference type="ARBA" id="ARBA00023163"/>
    </source>
</evidence>
<evidence type="ECO:0000256" key="5">
    <source>
        <dbReference type="SAM" id="MobiDB-lite"/>
    </source>
</evidence>
<comment type="caution">
    <text evidence="7">The sequence shown here is derived from an EMBL/GenBank/DDBJ whole genome shotgun (WGS) entry which is preliminary data.</text>
</comment>
<keyword evidence="8" id="KW-1185">Reference proteome</keyword>
<keyword evidence="2 4" id="KW-0238">DNA-binding</keyword>
<dbReference type="GO" id="GO:0000976">
    <property type="term" value="F:transcription cis-regulatory region binding"/>
    <property type="evidence" value="ECO:0007669"/>
    <property type="project" value="TreeGrafter"/>
</dbReference>
<organism evidence="7 8">
    <name type="scientific">Pseudodesulfovibrio hydrargyri</name>
    <dbReference type="NCBI Taxonomy" id="2125990"/>
    <lineage>
        <taxon>Bacteria</taxon>
        <taxon>Pseudomonadati</taxon>
        <taxon>Thermodesulfobacteriota</taxon>
        <taxon>Desulfovibrionia</taxon>
        <taxon>Desulfovibrionales</taxon>
        <taxon>Desulfovibrionaceae</taxon>
    </lineage>
</organism>
<dbReference type="EMBL" id="LKAQ01000004">
    <property type="protein sequence ID" value="OIQ50582.1"/>
    <property type="molecule type" value="Genomic_DNA"/>
</dbReference>
<reference evidence="7 8" key="1">
    <citation type="submission" date="2015-09" db="EMBL/GenBank/DDBJ databases">
        <title>Genome of Desulfovibrio dechloracetivorans BerOc1, a mercury methylating strain isolated from highly hydrocarbons and metals contaminated coastal sediments.</title>
        <authorList>
            <person name="Goni Urriza M."/>
            <person name="Gassie C."/>
            <person name="Bouchez O."/>
            <person name="Klopp C."/>
            <person name="Ranchou-Peyruse A."/>
            <person name="Remy G."/>
        </authorList>
    </citation>
    <scope>NUCLEOTIDE SEQUENCE [LARGE SCALE GENOMIC DNA]</scope>
    <source>
        <strain evidence="7 8">BerOc1</strain>
    </source>
</reference>
<evidence type="ECO:0000256" key="1">
    <source>
        <dbReference type="ARBA" id="ARBA00023015"/>
    </source>
</evidence>
<evidence type="ECO:0000313" key="8">
    <source>
        <dbReference type="Proteomes" id="UP000181901"/>
    </source>
</evidence>
<dbReference type="Gene3D" id="1.10.357.10">
    <property type="entry name" value="Tetracycline Repressor, domain 2"/>
    <property type="match status" value="1"/>
</dbReference>
<dbReference type="GO" id="GO:0003700">
    <property type="term" value="F:DNA-binding transcription factor activity"/>
    <property type="evidence" value="ECO:0007669"/>
    <property type="project" value="TreeGrafter"/>
</dbReference>
<proteinExistence type="predicted"/>